<keyword evidence="6" id="KW-1185">Reference proteome</keyword>
<evidence type="ECO:0000256" key="3">
    <source>
        <dbReference type="SAM" id="Phobius"/>
    </source>
</evidence>
<dbReference type="Gene3D" id="1.10.510.10">
    <property type="entry name" value="Transferase(Phosphotransferase) domain 1"/>
    <property type="match status" value="1"/>
</dbReference>
<gene>
    <name evidence="5" type="ORF">Fot_54847</name>
</gene>
<dbReference type="Gene3D" id="3.30.200.20">
    <property type="entry name" value="Phosphorylase Kinase, domain 1"/>
    <property type="match status" value="1"/>
</dbReference>
<comment type="caution">
    <text evidence="5">The sequence shown here is derived from an EMBL/GenBank/DDBJ whole genome shotgun (WGS) entry which is preliminary data.</text>
</comment>
<sequence>MGVRKIIVSFFRPRQKDEQERSLNFQKSGGALLEELITTFGARYKNPIRSISADELVKATSGTDRRIDMSNDFDFMSTGSLDERPILVRKCTGRILKEIVRDIAVTSQMSHHKNVLKLIGCCMEFESPALVYEYSGTSTLSNLLHEPGNHRILSWKSRLRIANDIANSIAYLHTGFHTPLIYRGLDPGKIIIDNNNIAKLFDFSLCISLPPGELHVEVDGQVGRLNSLDTTPSSRFITQKTDVYSFGVLLLMLLTGQRAMWRDQEGKLVNIVVFVNKGLNQIVDPHVLKEGGGTEQNRQYKAFRELALCCIKPEKDDRPEMIDVAKELKRIARHIHIEEVIQVDRNYKSKSYVYHAVFICVLLIGLVIFCVSRVSRVELSMKGLPPMQGEKKKQDFDNVSVSKLKVVTEKPPNFNTASPPPPAPLETQTRLPFRSILSKEFNFPTIKPNNPVIPPPSTNSSHAFHAKLLFIGCSELGLGFYHIYCHSILCDTTNDTLNLLDFSTEECSPTHGG</sequence>
<evidence type="ECO:0000256" key="1">
    <source>
        <dbReference type="ARBA" id="ARBA00022741"/>
    </source>
</evidence>
<organism evidence="5 6">
    <name type="scientific">Forsythia ovata</name>
    <dbReference type="NCBI Taxonomy" id="205694"/>
    <lineage>
        <taxon>Eukaryota</taxon>
        <taxon>Viridiplantae</taxon>
        <taxon>Streptophyta</taxon>
        <taxon>Embryophyta</taxon>
        <taxon>Tracheophyta</taxon>
        <taxon>Spermatophyta</taxon>
        <taxon>Magnoliopsida</taxon>
        <taxon>eudicotyledons</taxon>
        <taxon>Gunneridae</taxon>
        <taxon>Pentapetalae</taxon>
        <taxon>asterids</taxon>
        <taxon>lamiids</taxon>
        <taxon>Lamiales</taxon>
        <taxon>Oleaceae</taxon>
        <taxon>Forsythieae</taxon>
        <taxon>Forsythia</taxon>
    </lineage>
</organism>
<evidence type="ECO:0000256" key="2">
    <source>
        <dbReference type="ARBA" id="ARBA00022840"/>
    </source>
</evidence>
<dbReference type="InterPro" id="IPR001245">
    <property type="entry name" value="Ser-Thr/Tyr_kinase_cat_dom"/>
</dbReference>
<dbReference type="InterPro" id="IPR011009">
    <property type="entry name" value="Kinase-like_dom_sf"/>
</dbReference>
<name>A0ABD1P6V0_9LAMI</name>
<dbReference type="EMBL" id="JBFOLJ010000022">
    <property type="protein sequence ID" value="KAL2459598.1"/>
    <property type="molecule type" value="Genomic_DNA"/>
</dbReference>
<dbReference type="SUPFAM" id="SSF56112">
    <property type="entry name" value="Protein kinase-like (PK-like)"/>
    <property type="match status" value="1"/>
</dbReference>
<evidence type="ECO:0000313" key="5">
    <source>
        <dbReference type="EMBL" id="KAL2459598.1"/>
    </source>
</evidence>
<dbReference type="InterPro" id="IPR000719">
    <property type="entry name" value="Prot_kinase_dom"/>
</dbReference>
<keyword evidence="2" id="KW-0067">ATP-binding</keyword>
<feature type="domain" description="Protein kinase" evidence="4">
    <location>
        <begin position="53"/>
        <end position="337"/>
    </location>
</feature>
<dbReference type="InterPro" id="IPR045274">
    <property type="entry name" value="WAK-like"/>
</dbReference>
<dbReference type="PROSITE" id="PS50011">
    <property type="entry name" value="PROTEIN_KINASE_DOM"/>
    <property type="match status" value="1"/>
</dbReference>
<dbReference type="PANTHER" id="PTHR27005">
    <property type="entry name" value="WALL-ASSOCIATED RECEPTOR KINASE-LIKE 21"/>
    <property type="match status" value="1"/>
</dbReference>
<keyword evidence="3" id="KW-1133">Transmembrane helix</keyword>
<proteinExistence type="predicted"/>
<protein>
    <submittedName>
        <fullName evidence="5">Non-functional pseudokinase ZED1-like</fullName>
    </submittedName>
</protein>
<feature type="transmembrane region" description="Helical" evidence="3">
    <location>
        <begin position="352"/>
        <end position="372"/>
    </location>
</feature>
<dbReference type="AlphaFoldDB" id="A0ABD1P6V0"/>
<accession>A0ABD1P6V0</accession>
<reference evidence="6" key="1">
    <citation type="submission" date="2024-07" db="EMBL/GenBank/DDBJ databases">
        <title>Two chromosome-level genome assemblies of Korean endemic species Abeliophyllum distichum and Forsythia ovata (Oleaceae).</title>
        <authorList>
            <person name="Jang H."/>
        </authorList>
    </citation>
    <scope>NUCLEOTIDE SEQUENCE [LARGE SCALE GENOMIC DNA]</scope>
</reference>
<dbReference type="PANTHER" id="PTHR27005:SF466">
    <property type="entry name" value="NON-FUNCTIONAL PSEUDOKINASE ZED1-LIKE"/>
    <property type="match status" value="1"/>
</dbReference>
<dbReference type="Proteomes" id="UP001604277">
    <property type="component" value="Unassembled WGS sequence"/>
</dbReference>
<evidence type="ECO:0000313" key="6">
    <source>
        <dbReference type="Proteomes" id="UP001604277"/>
    </source>
</evidence>
<dbReference type="GO" id="GO:0005524">
    <property type="term" value="F:ATP binding"/>
    <property type="evidence" value="ECO:0007669"/>
    <property type="project" value="UniProtKB-KW"/>
</dbReference>
<keyword evidence="3" id="KW-0472">Membrane</keyword>
<evidence type="ECO:0000259" key="4">
    <source>
        <dbReference type="PROSITE" id="PS50011"/>
    </source>
</evidence>
<keyword evidence="3" id="KW-0812">Transmembrane</keyword>
<keyword evidence="1" id="KW-0547">Nucleotide-binding</keyword>
<dbReference type="Pfam" id="PF07714">
    <property type="entry name" value="PK_Tyr_Ser-Thr"/>
    <property type="match status" value="1"/>
</dbReference>